<evidence type="ECO:0000313" key="19">
    <source>
        <dbReference type="Proteomes" id="UP000009192"/>
    </source>
</evidence>
<evidence type="ECO:0000256" key="14">
    <source>
        <dbReference type="ARBA" id="ARBA00049296"/>
    </source>
</evidence>
<comment type="catalytic activity">
    <reaction evidence="15">
        <text>13-(9Z-hexadecenoyloxy)-octadecanoate + H2O = 13-hydroxy-octadecanoate + (9Z)-hexadecenoate + H(+)</text>
        <dbReference type="Rhea" id="RHEA:52076"/>
        <dbReference type="ChEBI" id="CHEBI:15377"/>
        <dbReference type="ChEBI" id="CHEBI:15378"/>
        <dbReference type="ChEBI" id="CHEBI:32372"/>
        <dbReference type="ChEBI" id="CHEBI:136304"/>
        <dbReference type="ChEBI" id="CHEBI:136315"/>
    </reaction>
    <physiologicalReaction direction="left-to-right" evidence="15">
        <dbReference type="Rhea" id="RHEA:52077"/>
    </physiologicalReaction>
</comment>
<reference evidence="18 19" key="1">
    <citation type="journal article" date="2007" name="Nature">
        <title>Evolution of genes and genomes on the Drosophila phylogeny.</title>
        <authorList>
            <consortium name="Drosophila 12 Genomes Consortium"/>
            <person name="Clark A.G."/>
            <person name="Eisen M.B."/>
            <person name="Smith D.R."/>
            <person name="Bergman C.M."/>
            <person name="Oliver B."/>
            <person name="Markow T.A."/>
            <person name="Kaufman T.C."/>
            <person name="Kellis M."/>
            <person name="Gelbart W."/>
            <person name="Iyer V.N."/>
            <person name="Pollard D.A."/>
            <person name="Sackton T.B."/>
            <person name="Larracuente A.M."/>
            <person name="Singh N.D."/>
            <person name="Abad J.P."/>
            <person name="Abt D.N."/>
            <person name="Adryan B."/>
            <person name="Aguade M."/>
            <person name="Akashi H."/>
            <person name="Anderson W.W."/>
            <person name="Aquadro C.F."/>
            <person name="Ardell D.H."/>
            <person name="Arguello R."/>
            <person name="Artieri C.G."/>
            <person name="Barbash D.A."/>
            <person name="Barker D."/>
            <person name="Barsanti P."/>
            <person name="Batterham P."/>
            <person name="Batzoglou S."/>
            <person name="Begun D."/>
            <person name="Bhutkar A."/>
            <person name="Blanco E."/>
            <person name="Bosak S.A."/>
            <person name="Bradley R.K."/>
            <person name="Brand A.D."/>
            <person name="Brent M.R."/>
            <person name="Brooks A.N."/>
            <person name="Brown R.H."/>
            <person name="Butlin R.K."/>
            <person name="Caggese C."/>
            <person name="Calvi B.R."/>
            <person name="Bernardo de Carvalho A."/>
            <person name="Caspi A."/>
            <person name="Castrezana S."/>
            <person name="Celniker S.E."/>
            <person name="Chang J.L."/>
            <person name="Chapple C."/>
            <person name="Chatterji S."/>
            <person name="Chinwalla A."/>
            <person name="Civetta A."/>
            <person name="Clifton S.W."/>
            <person name="Comeron J.M."/>
            <person name="Costello J.C."/>
            <person name="Coyne J.A."/>
            <person name="Daub J."/>
            <person name="David R.G."/>
            <person name="Delcher A.L."/>
            <person name="Delehaunty K."/>
            <person name="Do C.B."/>
            <person name="Ebling H."/>
            <person name="Edwards K."/>
            <person name="Eickbush T."/>
            <person name="Evans J.D."/>
            <person name="Filipski A."/>
            <person name="Findeiss S."/>
            <person name="Freyhult E."/>
            <person name="Fulton L."/>
            <person name="Fulton R."/>
            <person name="Garcia A.C."/>
            <person name="Gardiner A."/>
            <person name="Garfield D.A."/>
            <person name="Garvin B.E."/>
            <person name="Gibson G."/>
            <person name="Gilbert D."/>
            <person name="Gnerre S."/>
            <person name="Godfrey J."/>
            <person name="Good R."/>
            <person name="Gotea V."/>
            <person name="Gravely B."/>
            <person name="Greenberg A.J."/>
            <person name="Griffiths-Jones S."/>
            <person name="Gross S."/>
            <person name="Guigo R."/>
            <person name="Gustafson E.A."/>
            <person name="Haerty W."/>
            <person name="Hahn M.W."/>
            <person name="Halligan D.L."/>
            <person name="Halpern A.L."/>
            <person name="Halter G.M."/>
            <person name="Han M.V."/>
            <person name="Heger A."/>
            <person name="Hillier L."/>
            <person name="Hinrichs A.S."/>
            <person name="Holmes I."/>
            <person name="Hoskins R.A."/>
            <person name="Hubisz M.J."/>
            <person name="Hultmark D."/>
            <person name="Huntley M.A."/>
            <person name="Jaffe D.B."/>
            <person name="Jagadeeshan S."/>
            <person name="Jeck W.R."/>
            <person name="Johnson J."/>
            <person name="Jones C.D."/>
            <person name="Jordan W.C."/>
            <person name="Karpen G.H."/>
            <person name="Kataoka E."/>
            <person name="Keightley P.D."/>
            <person name="Kheradpour P."/>
            <person name="Kirkness E.F."/>
            <person name="Koerich L.B."/>
            <person name="Kristiansen K."/>
            <person name="Kudrna D."/>
            <person name="Kulathinal R.J."/>
            <person name="Kumar S."/>
            <person name="Kwok R."/>
            <person name="Lander E."/>
            <person name="Langley C.H."/>
            <person name="Lapoint R."/>
            <person name="Lazzaro B.P."/>
            <person name="Lee S.J."/>
            <person name="Levesque L."/>
            <person name="Li R."/>
            <person name="Lin C.F."/>
            <person name="Lin M.F."/>
            <person name="Lindblad-Toh K."/>
            <person name="Llopart A."/>
            <person name="Long M."/>
            <person name="Low L."/>
            <person name="Lozovsky E."/>
            <person name="Lu J."/>
            <person name="Luo M."/>
            <person name="Machado C.A."/>
            <person name="Makalowski W."/>
            <person name="Marzo M."/>
            <person name="Matsuda M."/>
            <person name="Matzkin L."/>
            <person name="McAllister B."/>
            <person name="McBride C.S."/>
            <person name="McKernan B."/>
            <person name="McKernan K."/>
            <person name="Mendez-Lago M."/>
            <person name="Minx P."/>
            <person name="Mollenhauer M.U."/>
            <person name="Montooth K."/>
            <person name="Mount S.M."/>
            <person name="Mu X."/>
            <person name="Myers E."/>
            <person name="Negre B."/>
            <person name="Newfeld S."/>
            <person name="Nielsen R."/>
            <person name="Noor M.A."/>
            <person name="O'Grady P."/>
            <person name="Pachter L."/>
            <person name="Papaceit M."/>
            <person name="Parisi M.J."/>
            <person name="Parisi M."/>
            <person name="Parts L."/>
            <person name="Pedersen J.S."/>
            <person name="Pesole G."/>
            <person name="Phillippy A.M."/>
            <person name="Ponting C.P."/>
            <person name="Pop M."/>
            <person name="Porcelli D."/>
            <person name="Powell J.R."/>
            <person name="Prohaska S."/>
            <person name="Pruitt K."/>
            <person name="Puig M."/>
            <person name="Quesneville H."/>
            <person name="Ram K.R."/>
            <person name="Rand D."/>
            <person name="Rasmussen M.D."/>
            <person name="Reed L.K."/>
            <person name="Reenan R."/>
            <person name="Reily A."/>
            <person name="Remington K.A."/>
            <person name="Rieger T.T."/>
            <person name="Ritchie M.G."/>
            <person name="Robin C."/>
            <person name="Rogers Y.H."/>
            <person name="Rohde C."/>
            <person name="Rozas J."/>
            <person name="Rubenfield M.J."/>
            <person name="Ruiz A."/>
            <person name="Russo S."/>
            <person name="Salzberg S.L."/>
            <person name="Sanchez-Gracia A."/>
            <person name="Saranga D.J."/>
            <person name="Sato H."/>
            <person name="Schaeffer S.W."/>
            <person name="Schatz M.C."/>
            <person name="Schlenke T."/>
            <person name="Schwartz R."/>
            <person name="Segarra C."/>
            <person name="Singh R.S."/>
            <person name="Sirot L."/>
            <person name="Sirota M."/>
            <person name="Sisneros N.B."/>
            <person name="Smith C.D."/>
            <person name="Smith T.F."/>
            <person name="Spieth J."/>
            <person name="Stage D.E."/>
            <person name="Stark A."/>
            <person name="Stephan W."/>
            <person name="Strausberg R.L."/>
            <person name="Strempel S."/>
            <person name="Sturgill D."/>
            <person name="Sutton G."/>
            <person name="Sutton G.G."/>
            <person name="Tao W."/>
            <person name="Teichmann S."/>
            <person name="Tobari Y.N."/>
            <person name="Tomimura Y."/>
            <person name="Tsolas J.M."/>
            <person name="Valente V.L."/>
            <person name="Venter E."/>
            <person name="Venter J.C."/>
            <person name="Vicario S."/>
            <person name="Vieira F.G."/>
            <person name="Vilella A.J."/>
            <person name="Villasante A."/>
            <person name="Walenz B."/>
            <person name="Wang J."/>
            <person name="Wasserman M."/>
            <person name="Watts T."/>
            <person name="Wilson D."/>
            <person name="Wilson R.K."/>
            <person name="Wing R.A."/>
            <person name="Wolfner M.F."/>
            <person name="Wong A."/>
            <person name="Wong G.K."/>
            <person name="Wu C.I."/>
            <person name="Wu G."/>
            <person name="Yamamoto D."/>
            <person name="Yang H.P."/>
            <person name="Yang S.P."/>
            <person name="Yorke J.A."/>
            <person name="Yoshida K."/>
            <person name="Zdobnov E."/>
            <person name="Zhang P."/>
            <person name="Zhang Y."/>
            <person name="Zimin A.V."/>
            <person name="Baldwin J."/>
            <person name="Abdouelleil A."/>
            <person name="Abdulkadir J."/>
            <person name="Abebe A."/>
            <person name="Abera B."/>
            <person name="Abreu J."/>
            <person name="Acer S.C."/>
            <person name="Aftuck L."/>
            <person name="Alexander A."/>
            <person name="An P."/>
            <person name="Anderson E."/>
            <person name="Anderson S."/>
            <person name="Arachi H."/>
            <person name="Azer M."/>
            <person name="Bachantsang P."/>
            <person name="Barry A."/>
            <person name="Bayul T."/>
            <person name="Berlin A."/>
            <person name="Bessette D."/>
            <person name="Bloom T."/>
            <person name="Blye J."/>
            <person name="Boguslavskiy L."/>
            <person name="Bonnet C."/>
            <person name="Boukhgalter B."/>
            <person name="Bourzgui I."/>
            <person name="Brown A."/>
            <person name="Cahill P."/>
            <person name="Channer S."/>
            <person name="Cheshatsang Y."/>
            <person name="Chuda L."/>
            <person name="Citroen M."/>
            <person name="Collymore A."/>
            <person name="Cooke P."/>
            <person name="Costello M."/>
            <person name="D'Aco K."/>
            <person name="Daza R."/>
            <person name="De Haan G."/>
            <person name="DeGray S."/>
            <person name="DeMaso C."/>
            <person name="Dhargay N."/>
            <person name="Dooley K."/>
            <person name="Dooley E."/>
            <person name="Doricent M."/>
            <person name="Dorje P."/>
            <person name="Dorjee K."/>
            <person name="Dupes A."/>
            <person name="Elong R."/>
            <person name="Falk J."/>
            <person name="Farina A."/>
            <person name="Faro S."/>
            <person name="Ferguson D."/>
            <person name="Fisher S."/>
            <person name="Foley C.D."/>
            <person name="Franke A."/>
            <person name="Friedrich D."/>
            <person name="Gadbois L."/>
            <person name="Gearin G."/>
            <person name="Gearin C.R."/>
            <person name="Giannoukos G."/>
            <person name="Goode T."/>
            <person name="Graham J."/>
            <person name="Grandbois E."/>
            <person name="Grewal S."/>
            <person name="Gyaltsen K."/>
            <person name="Hafez N."/>
            <person name="Hagos B."/>
            <person name="Hall J."/>
            <person name="Henson C."/>
            <person name="Hollinger A."/>
            <person name="Honan T."/>
            <person name="Huard M.D."/>
            <person name="Hughes L."/>
            <person name="Hurhula B."/>
            <person name="Husby M.E."/>
            <person name="Kamat A."/>
            <person name="Kanga B."/>
            <person name="Kashin S."/>
            <person name="Khazanovich D."/>
            <person name="Kisner P."/>
            <person name="Lance K."/>
            <person name="Lara M."/>
            <person name="Lee W."/>
            <person name="Lennon N."/>
            <person name="Letendre F."/>
            <person name="LeVine R."/>
            <person name="Lipovsky A."/>
            <person name="Liu X."/>
            <person name="Liu J."/>
            <person name="Liu S."/>
            <person name="Lokyitsang T."/>
            <person name="Lokyitsang Y."/>
            <person name="Lubonja R."/>
            <person name="Lui A."/>
            <person name="MacDonald P."/>
            <person name="Magnisalis V."/>
            <person name="Maru K."/>
            <person name="Matthews C."/>
            <person name="McCusker W."/>
            <person name="McDonough S."/>
            <person name="Mehta T."/>
            <person name="Meldrim J."/>
            <person name="Meneus L."/>
            <person name="Mihai O."/>
            <person name="Mihalev A."/>
            <person name="Mihova T."/>
            <person name="Mittelman R."/>
            <person name="Mlenga V."/>
            <person name="Montmayeur A."/>
            <person name="Mulrain L."/>
            <person name="Navidi A."/>
            <person name="Naylor J."/>
            <person name="Negash T."/>
            <person name="Nguyen T."/>
            <person name="Nguyen N."/>
            <person name="Nicol R."/>
            <person name="Norbu C."/>
            <person name="Norbu N."/>
            <person name="Novod N."/>
            <person name="O'Neill B."/>
            <person name="Osman S."/>
            <person name="Markiewicz E."/>
            <person name="Oyono O.L."/>
            <person name="Patti C."/>
            <person name="Phunkhang P."/>
            <person name="Pierre F."/>
            <person name="Priest M."/>
            <person name="Raghuraman S."/>
            <person name="Rege F."/>
            <person name="Reyes R."/>
            <person name="Rise C."/>
            <person name="Rogov P."/>
            <person name="Ross K."/>
            <person name="Ryan E."/>
            <person name="Settipalli S."/>
            <person name="Shea T."/>
            <person name="Sherpa N."/>
            <person name="Shi L."/>
            <person name="Shih D."/>
            <person name="Sparrow T."/>
            <person name="Spaulding J."/>
            <person name="Stalker J."/>
            <person name="Stange-Thomann N."/>
            <person name="Stavropoulos S."/>
            <person name="Stone C."/>
            <person name="Strader C."/>
            <person name="Tesfaye S."/>
            <person name="Thomson T."/>
            <person name="Thoulutsang Y."/>
            <person name="Thoulutsang D."/>
            <person name="Topham K."/>
            <person name="Topping I."/>
            <person name="Tsamla T."/>
            <person name="Vassiliev H."/>
            <person name="Vo A."/>
            <person name="Wangchuk T."/>
            <person name="Wangdi T."/>
            <person name="Weiand M."/>
            <person name="Wilkinson J."/>
            <person name="Wilson A."/>
            <person name="Yadav S."/>
            <person name="Young G."/>
            <person name="Yu Q."/>
            <person name="Zembek L."/>
            <person name="Zhong D."/>
            <person name="Zimmer A."/>
            <person name="Zwirko Z."/>
            <person name="Jaffe D.B."/>
            <person name="Alvarez P."/>
            <person name="Brockman W."/>
            <person name="Butler J."/>
            <person name="Chin C."/>
            <person name="Gnerre S."/>
            <person name="Grabherr M."/>
            <person name="Kleber M."/>
            <person name="Mauceli E."/>
            <person name="MacCallum I."/>
        </authorList>
    </citation>
    <scope>NUCLEOTIDE SEQUENCE [LARGE SCALE GENOMIC DNA]</scope>
    <source>
        <strain evidence="19">Tucson 15081-1352.22</strain>
    </source>
</reference>
<comment type="catalytic activity">
    <reaction evidence="11">
        <text>12-(9Z-octadecenoyloxy)-octadecanoate + H2O = 12-hydroxyoctadecanoate + (9Z)-octadecenoate + H(+)</text>
        <dbReference type="Rhea" id="RHEA:52060"/>
        <dbReference type="ChEBI" id="CHEBI:15377"/>
        <dbReference type="ChEBI" id="CHEBI:15378"/>
        <dbReference type="ChEBI" id="CHEBI:30823"/>
        <dbReference type="ChEBI" id="CHEBI:84201"/>
        <dbReference type="ChEBI" id="CHEBI:136302"/>
    </reaction>
    <physiologicalReaction direction="left-to-right" evidence="11">
        <dbReference type="Rhea" id="RHEA:52061"/>
    </physiologicalReaction>
</comment>
<feature type="transmembrane region" description="Helical" evidence="17">
    <location>
        <begin position="185"/>
        <end position="203"/>
    </location>
</feature>
<evidence type="ECO:0000256" key="17">
    <source>
        <dbReference type="SAM" id="Phobius"/>
    </source>
</evidence>
<evidence type="ECO:0000256" key="2">
    <source>
        <dbReference type="ARBA" id="ARBA00004127"/>
    </source>
</evidence>
<sequence length="291" mass="33735">MRSNSTSTHVCGLCVSVCVDASKSNIEPMRRMSNIFIQSAKLYKMTKVELYKSRVFVTIIHLCALGQFAYGLYYSSFEVQRSYKLKTSFSRRLVPETFPQKLRFLSYWSLIIQALYYVVSLVNDFVGTNELVPRRAPAIRKFKDWLLSTLAFPVALNVGITFWTLYAIDRELVFPKVLDPVFPSWLNHVLHTNIVVFIVLEMFTSYRAYPTRSKGLTGLTIFMGSYLVWIHIIKHYSNVWVYPVLEVLQLPQRILFFAAVLGFTFALYLLGEFINNVVWAKEVKLSLRKSK</sequence>
<comment type="catalytic activity">
    <reaction evidence="1">
        <text>9-(9Z-hexadecenoyloxy)-octadecanoate + H2O = (9Z)-hexadecenoate + 9-hydroxy-octadecanoate + H(+)</text>
        <dbReference type="Rhea" id="RHEA:52068"/>
        <dbReference type="ChEBI" id="CHEBI:15377"/>
        <dbReference type="ChEBI" id="CHEBI:15378"/>
        <dbReference type="ChEBI" id="CHEBI:32372"/>
        <dbReference type="ChEBI" id="CHEBI:136286"/>
        <dbReference type="ChEBI" id="CHEBI:136309"/>
    </reaction>
    <physiologicalReaction direction="left-to-right" evidence="1">
        <dbReference type="Rhea" id="RHEA:52069"/>
    </physiologicalReaction>
</comment>
<keyword evidence="5 17" id="KW-1133">Transmembrane helix</keyword>
<comment type="similarity">
    <text evidence="3">Belongs to the AIG1 family.</text>
</comment>
<dbReference type="GO" id="GO:0012505">
    <property type="term" value="C:endomembrane system"/>
    <property type="evidence" value="ECO:0007669"/>
    <property type="project" value="UniProtKB-SubCell"/>
</dbReference>
<evidence type="ECO:0000256" key="11">
    <source>
        <dbReference type="ARBA" id="ARBA00048701"/>
    </source>
</evidence>
<evidence type="ECO:0000256" key="13">
    <source>
        <dbReference type="ARBA" id="ARBA00049221"/>
    </source>
</evidence>
<dbReference type="InterPro" id="IPR006838">
    <property type="entry name" value="ADTRP_AIG1"/>
</dbReference>
<organism evidence="18 19">
    <name type="scientific">Drosophila mojavensis</name>
    <name type="common">Fruit fly</name>
    <dbReference type="NCBI Taxonomy" id="7230"/>
    <lineage>
        <taxon>Eukaryota</taxon>
        <taxon>Metazoa</taxon>
        <taxon>Ecdysozoa</taxon>
        <taxon>Arthropoda</taxon>
        <taxon>Hexapoda</taxon>
        <taxon>Insecta</taxon>
        <taxon>Pterygota</taxon>
        <taxon>Neoptera</taxon>
        <taxon>Endopterygota</taxon>
        <taxon>Diptera</taxon>
        <taxon>Brachycera</taxon>
        <taxon>Muscomorpha</taxon>
        <taxon>Ephydroidea</taxon>
        <taxon>Drosophilidae</taxon>
        <taxon>Drosophila</taxon>
    </lineage>
</organism>
<feature type="transmembrane region" description="Helical" evidence="17">
    <location>
        <begin position="254"/>
        <end position="279"/>
    </location>
</feature>
<evidence type="ECO:0000256" key="10">
    <source>
        <dbReference type="ARBA" id="ARBA00048680"/>
    </source>
</evidence>
<dbReference type="OrthoDB" id="1898221at2759"/>
<evidence type="ECO:0000256" key="12">
    <source>
        <dbReference type="ARBA" id="ARBA00048800"/>
    </source>
</evidence>
<keyword evidence="4 17" id="KW-0812">Transmembrane</keyword>
<evidence type="ECO:0000313" key="18">
    <source>
        <dbReference type="EMBL" id="KRG02587.1"/>
    </source>
</evidence>
<comment type="catalytic activity">
    <reaction evidence="12">
        <text>9-(9Z-octadecenoyloxy)-octadecanoate + H2O = 9-hydroxy-octadecanoate + (9Z)-octadecenoate + H(+)</text>
        <dbReference type="Rhea" id="RHEA:52048"/>
        <dbReference type="ChEBI" id="CHEBI:15377"/>
        <dbReference type="ChEBI" id="CHEBI:15378"/>
        <dbReference type="ChEBI" id="CHEBI:30823"/>
        <dbReference type="ChEBI" id="CHEBI:136282"/>
        <dbReference type="ChEBI" id="CHEBI:136286"/>
    </reaction>
    <physiologicalReaction direction="left-to-right" evidence="12">
        <dbReference type="Rhea" id="RHEA:52049"/>
    </physiologicalReaction>
</comment>
<feature type="transmembrane region" description="Helical" evidence="17">
    <location>
        <begin position="55"/>
        <end position="73"/>
    </location>
</feature>
<comment type="catalytic activity">
    <reaction evidence="16">
        <text>12-(9Z-hexadecenoyloxy)-octadecanoate + H2O = 12-hydroxyoctadecanoate + (9Z)-hexadecenoate + H(+)</text>
        <dbReference type="Rhea" id="RHEA:52072"/>
        <dbReference type="ChEBI" id="CHEBI:15377"/>
        <dbReference type="ChEBI" id="CHEBI:15378"/>
        <dbReference type="ChEBI" id="CHEBI:32372"/>
        <dbReference type="ChEBI" id="CHEBI:84201"/>
        <dbReference type="ChEBI" id="CHEBI:136312"/>
    </reaction>
    <physiologicalReaction direction="left-to-right" evidence="16">
        <dbReference type="Rhea" id="RHEA:52073"/>
    </physiologicalReaction>
</comment>
<comment type="catalytic activity">
    <reaction evidence="7">
        <text>12-hexadecanoyloxy-octadecanoate + H2O = 12-hydroxyoctadecanoate + hexadecanoate + H(+)</text>
        <dbReference type="Rhea" id="RHEA:52056"/>
        <dbReference type="ChEBI" id="CHEBI:7896"/>
        <dbReference type="ChEBI" id="CHEBI:15377"/>
        <dbReference type="ChEBI" id="CHEBI:15378"/>
        <dbReference type="ChEBI" id="CHEBI:83677"/>
        <dbReference type="ChEBI" id="CHEBI:84201"/>
    </reaction>
    <physiologicalReaction direction="left-to-right" evidence="7">
        <dbReference type="Rhea" id="RHEA:52057"/>
    </physiologicalReaction>
</comment>
<keyword evidence="19" id="KW-1185">Reference proteome</keyword>
<dbReference type="KEGG" id="dmo:Dmoj_GI15038"/>
<comment type="catalytic activity">
    <reaction evidence="13">
        <text>9-octadecanoyloxy-octadecanoate + H2O = 9-hydroxy-octadecanoate + octadecanoate + H(+)</text>
        <dbReference type="Rhea" id="RHEA:52096"/>
        <dbReference type="ChEBI" id="CHEBI:15377"/>
        <dbReference type="ChEBI" id="CHEBI:15378"/>
        <dbReference type="ChEBI" id="CHEBI:25629"/>
        <dbReference type="ChEBI" id="CHEBI:136286"/>
        <dbReference type="ChEBI" id="CHEBI:136373"/>
    </reaction>
    <physiologicalReaction direction="left-to-right" evidence="13">
        <dbReference type="Rhea" id="RHEA:52097"/>
    </physiologicalReaction>
</comment>
<evidence type="ECO:0000256" key="16">
    <source>
        <dbReference type="ARBA" id="ARBA00049428"/>
    </source>
</evidence>
<evidence type="ECO:0000256" key="3">
    <source>
        <dbReference type="ARBA" id="ARBA00009300"/>
    </source>
</evidence>
<evidence type="ECO:0000256" key="1">
    <source>
        <dbReference type="ARBA" id="ARBA00000923"/>
    </source>
</evidence>
<comment type="catalytic activity">
    <reaction evidence="14">
        <text>13-(9Z-octadecenoyloxy)-octadecanoate + H2O = 13-hydroxy-octadecanoate + (9Z)-octadecenoate + H(+)</text>
        <dbReference type="Rhea" id="RHEA:52064"/>
        <dbReference type="ChEBI" id="CHEBI:15377"/>
        <dbReference type="ChEBI" id="CHEBI:15378"/>
        <dbReference type="ChEBI" id="CHEBI:30823"/>
        <dbReference type="ChEBI" id="CHEBI:136303"/>
        <dbReference type="ChEBI" id="CHEBI:136304"/>
    </reaction>
    <physiologicalReaction direction="left-to-right" evidence="14">
        <dbReference type="Rhea" id="RHEA:52065"/>
    </physiologicalReaction>
</comment>
<comment type="catalytic activity">
    <reaction evidence="9">
        <text>9-hexadecanoyloxy-octadecanoate + H2O = 9-hydroxy-octadecanoate + hexadecanoate + H(+)</text>
        <dbReference type="Rhea" id="RHEA:52052"/>
        <dbReference type="ChEBI" id="CHEBI:7896"/>
        <dbReference type="ChEBI" id="CHEBI:15377"/>
        <dbReference type="ChEBI" id="CHEBI:15378"/>
        <dbReference type="ChEBI" id="CHEBI:83670"/>
        <dbReference type="ChEBI" id="CHEBI:136286"/>
    </reaction>
    <physiologicalReaction direction="left-to-right" evidence="9">
        <dbReference type="Rhea" id="RHEA:52053"/>
    </physiologicalReaction>
</comment>
<dbReference type="FunCoup" id="A0A0Q9X3K6">
    <property type="interactions" value="562"/>
</dbReference>
<gene>
    <name evidence="18" type="primary">Dmoj\GI15038</name>
    <name evidence="18" type="ORF">Dmoj_GI15038</name>
</gene>
<protein>
    <submittedName>
        <fullName evidence="18">Uncharacterized protein, isoform D</fullName>
    </submittedName>
</protein>
<evidence type="ECO:0000256" key="7">
    <source>
        <dbReference type="ARBA" id="ARBA00047368"/>
    </source>
</evidence>
<dbReference type="EMBL" id="CH933807">
    <property type="protein sequence ID" value="KRG02587.1"/>
    <property type="molecule type" value="Genomic_DNA"/>
</dbReference>
<evidence type="ECO:0000256" key="6">
    <source>
        <dbReference type="ARBA" id="ARBA00023136"/>
    </source>
</evidence>
<dbReference type="Pfam" id="PF04750">
    <property type="entry name" value="Far-17a_AIG1"/>
    <property type="match status" value="1"/>
</dbReference>
<feature type="transmembrane region" description="Helical" evidence="17">
    <location>
        <begin position="105"/>
        <end position="125"/>
    </location>
</feature>
<comment type="catalytic activity">
    <reaction evidence="10">
        <text>12-octadecanoyloxy-octadecanoate + H2O = 12-hydroxyoctadecanoate + octadecanoate + H(+)</text>
        <dbReference type="Rhea" id="RHEA:52080"/>
        <dbReference type="ChEBI" id="CHEBI:15377"/>
        <dbReference type="ChEBI" id="CHEBI:15378"/>
        <dbReference type="ChEBI" id="CHEBI:25629"/>
        <dbReference type="ChEBI" id="CHEBI:84201"/>
        <dbReference type="ChEBI" id="CHEBI:136330"/>
    </reaction>
    <physiologicalReaction direction="left-to-right" evidence="10">
        <dbReference type="Rhea" id="RHEA:52081"/>
    </physiologicalReaction>
</comment>
<feature type="transmembrane region" description="Helical" evidence="17">
    <location>
        <begin position="215"/>
        <end position="234"/>
    </location>
</feature>
<accession>A0A0Q9X3K6</accession>
<feature type="transmembrane region" description="Helical" evidence="17">
    <location>
        <begin position="145"/>
        <end position="165"/>
    </location>
</feature>
<dbReference type="Proteomes" id="UP000009192">
    <property type="component" value="Unassembled WGS sequence"/>
</dbReference>
<dbReference type="InParanoid" id="A0A0Q9X3K6"/>
<name>A0A0Q9X3K6_DROMO</name>
<dbReference type="PANTHER" id="PTHR10989">
    <property type="entry name" value="ANDROGEN-INDUCED PROTEIN 1-RELATED"/>
    <property type="match status" value="1"/>
</dbReference>
<keyword evidence="6 17" id="KW-0472">Membrane</keyword>
<comment type="subcellular location">
    <subcellularLocation>
        <location evidence="2">Endomembrane system</location>
        <topology evidence="2">Multi-pass membrane protein</topology>
    </subcellularLocation>
</comment>
<evidence type="ECO:0000256" key="4">
    <source>
        <dbReference type="ARBA" id="ARBA00022692"/>
    </source>
</evidence>
<comment type="catalytic activity">
    <reaction evidence="8">
        <text>13-octadecanoyloxy-octadecanoate + H2O = 13-hydroxy-octadecanoate + octadecanoate + H(+)</text>
        <dbReference type="Rhea" id="RHEA:52084"/>
        <dbReference type="ChEBI" id="CHEBI:15377"/>
        <dbReference type="ChEBI" id="CHEBI:15378"/>
        <dbReference type="ChEBI" id="CHEBI:25629"/>
        <dbReference type="ChEBI" id="CHEBI:136304"/>
        <dbReference type="ChEBI" id="CHEBI:136335"/>
    </reaction>
    <physiologicalReaction direction="left-to-right" evidence="8">
        <dbReference type="Rhea" id="RHEA:52085"/>
    </physiologicalReaction>
</comment>
<proteinExistence type="inferred from homology"/>
<evidence type="ECO:0000256" key="15">
    <source>
        <dbReference type="ARBA" id="ARBA00049322"/>
    </source>
</evidence>
<dbReference type="AlphaFoldDB" id="A0A0Q9X3K6"/>
<dbReference type="GO" id="GO:0016020">
    <property type="term" value="C:membrane"/>
    <property type="evidence" value="ECO:0007669"/>
    <property type="project" value="InterPro"/>
</dbReference>
<dbReference type="PANTHER" id="PTHR10989:SF16">
    <property type="entry name" value="AT02829P-RELATED"/>
    <property type="match status" value="1"/>
</dbReference>
<evidence type="ECO:0000256" key="8">
    <source>
        <dbReference type="ARBA" id="ARBA00047427"/>
    </source>
</evidence>
<evidence type="ECO:0000256" key="9">
    <source>
        <dbReference type="ARBA" id="ARBA00047863"/>
    </source>
</evidence>
<evidence type="ECO:0000256" key="5">
    <source>
        <dbReference type="ARBA" id="ARBA00022989"/>
    </source>
</evidence>